<dbReference type="WBParaSite" id="SSLN_0001064001-mRNA-1">
    <property type="protein sequence ID" value="SSLN_0001064001-mRNA-1"/>
    <property type="gene ID" value="SSLN_0001064001"/>
</dbReference>
<dbReference type="Proteomes" id="UP000275846">
    <property type="component" value="Unassembled WGS sequence"/>
</dbReference>
<keyword evidence="3" id="KW-1185">Reference proteome</keyword>
<name>A0A183T194_SCHSO</name>
<keyword evidence="1" id="KW-0472">Membrane</keyword>
<accession>A0A183T194</accession>
<dbReference type="EMBL" id="UYSU01035743">
    <property type="protein sequence ID" value="VDL96626.1"/>
    <property type="molecule type" value="Genomic_DNA"/>
</dbReference>
<protein>
    <submittedName>
        <fullName evidence="2 4">Uncharacterized protein</fullName>
    </submittedName>
</protein>
<keyword evidence="1" id="KW-0812">Transmembrane</keyword>
<evidence type="ECO:0000313" key="2">
    <source>
        <dbReference type="EMBL" id="VDL96626.1"/>
    </source>
</evidence>
<reference evidence="4" key="1">
    <citation type="submission" date="2016-06" db="UniProtKB">
        <authorList>
            <consortium name="WormBaseParasite"/>
        </authorList>
    </citation>
    <scope>IDENTIFICATION</scope>
</reference>
<keyword evidence="1" id="KW-1133">Transmembrane helix</keyword>
<evidence type="ECO:0000313" key="3">
    <source>
        <dbReference type="Proteomes" id="UP000275846"/>
    </source>
</evidence>
<dbReference type="AlphaFoldDB" id="A0A183T194"/>
<organism evidence="4">
    <name type="scientific">Schistocephalus solidus</name>
    <name type="common">Tapeworm</name>
    <dbReference type="NCBI Taxonomy" id="70667"/>
    <lineage>
        <taxon>Eukaryota</taxon>
        <taxon>Metazoa</taxon>
        <taxon>Spiralia</taxon>
        <taxon>Lophotrochozoa</taxon>
        <taxon>Platyhelminthes</taxon>
        <taxon>Cestoda</taxon>
        <taxon>Eucestoda</taxon>
        <taxon>Diphyllobothriidea</taxon>
        <taxon>Diphyllobothriidae</taxon>
        <taxon>Schistocephalus</taxon>
    </lineage>
</organism>
<proteinExistence type="predicted"/>
<feature type="transmembrane region" description="Helical" evidence="1">
    <location>
        <begin position="20"/>
        <end position="39"/>
    </location>
</feature>
<evidence type="ECO:0000313" key="4">
    <source>
        <dbReference type="WBParaSite" id="SSLN_0001064001-mRNA-1"/>
    </source>
</evidence>
<evidence type="ECO:0000256" key="1">
    <source>
        <dbReference type="SAM" id="Phobius"/>
    </source>
</evidence>
<reference evidence="2 3" key="2">
    <citation type="submission" date="2018-11" db="EMBL/GenBank/DDBJ databases">
        <authorList>
            <consortium name="Pathogen Informatics"/>
        </authorList>
    </citation>
    <scope>NUCLEOTIDE SEQUENCE [LARGE SCALE GENOMIC DNA]</scope>
    <source>
        <strain evidence="2 3">NST_G2</strain>
    </source>
</reference>
<sequence>MFGEFRYLMNTVTTTTTTATTTTIIIIIIIILFFFIILITTTITRTFTQHSDGFTPSRRLTSEEINI</sequence>
<gene>
    <name evidence="2" type="ORF">SSLN_LOCUS10241</name>
</gene>